<organism evidence="2 3">
    <name type="scientific">Cichlidogyrus casuarinus</name>
    <dbReference type="NCBI Taxonomy" id="1844966"/>
    <lineage>
        <taxon>Eukaryota</taxon>
        <taxon>Metazoa</taxon>
        <taxon>Spiralia</taxon>
        <taxon>Lophotrochozoa</taxon>
        <taxon>Platyhelminthes</taxon>
        <taxon>Monogenea</taxon>
        <taxon>Monopisthocotylea</taxon>
        <taxon>Dactylogyridea</taxon>
        <taxon>Ancyrocephalidae</taxon>
        <taxon>Cichlidogyrus</taxon>
    </lineage>
</organism>
<dbReference type="Proteomes" id="UP001626550">
    <property type="component" value="Unassembled WGS sequence"/>
</dbReference>
<evidence type="ECO:0000256" key="1">
    <source>
        <dbReference type="SAM" id="MobiDB-lite"/>
    </source>
</evidence>
<comment type="caution">
    <text evidence="2">The sequence shown here is derived from an EMBL/GenBank/DDBJ whole genome shotgun (WGS) entry which is preliminary data.</text>
</comment>
<accession>A0ABD2PZI9</accession>
<evidence type="ECO:0000313" key="3">
    <source>
        <dbReference type="Proteomes" id="UP001626550"/>
    </source>
</evidence>
<proteinExistence type="predicted"/>
<sequence>MTPSLKYIKENLTKVPSHLPVLIVNNKRDLMKESIPSREEVLSQLDTRDDMRYCEASMKDGFGLYYVYKFIELPFLKLQRESLKKLLLKNESNMKSSREYLSEQEASEDGICCYSAYLNRLKLRQENEKPRLHAPPAKPIPGMERYLNAPKLPPSEIPISREDERKLDQFFDEDVNELPVVAEVVDHESESEKNPLVSNVQVEDPEVLVQPRVENEEQDTGAPFDPISSLDETDSDEVDDIADNEDELGAGLGLKMDQPVSSEEEEEILNPTPKLKNKFGKQEKENGEAESFLPSDANSKEAMNNLENFLND</sequence>
<dbReference type="SUPFAM" id="SSF52540">
    <property type="entry name" value="P-loop containing nucleoside triphosphate hydrolases"/>
    <property type="match status" value="1"/>
</dbReference>
<keyword evidence="3" id="KW-1185">Reference proteome</keyword>
<feature type="compositionally biased region" description="Polar residues" evidence="1">
    <location>
        <begin position="301"/>
        <end position="312"/>
    </location>
</feature>
<reference evidence="2 3" key="1">
    <citation type="submission" date="2024-11" db="EMBL/GenBank/DDBJ databases">
        <title>Adaptive evolution of stress response genes in parasites aligns with host niche diversity.</title>
        <authorList>
            <person name="Hahn C."/>
            <person name="Resl P."/>
        </authorList>
    </citation>
    <scope>NUCLEOTIDE SEQUENCE [LARGE SCALE GENOMIC DNA]</scope>
    <source>
        <strain evidence="2">EGGRZ-B1_66</strain>
        <tissue evidence="2">Body</tissue>
    </source>
</reference>
<dbReference type="PANTHER" id="PTHR14932:SF1">
    <property type="entry name" value="RAB-LIKE PROTEIN 6"/>
    <property type="match status" value="1"/>
</dbReference>
<dbReference type="Gene3D" id="3.40.50.300">
    <property type="entry name" value="P-loop containing nucleotide triphosphate hydrolases"/>
    <property type="match status" value="1"/>
</dbReference>
<feature type="region of interest" description="Disordered" evidence="1">
    <location>
        <begin position="211"/>
        <end position="312"/>
    </location>
</feature>
<dbReference type="EMBL" id="JBJKFK010002326">
    <property type="protein sequence ID" value="KAL3311271.1"/>
    <property type="molecule type" value="Genomic_DNA"/>
</dbReference>
<name>A0ABD2PZI9_9PLAT</name>
<protein>
    <submittedName>
        <fullName evidence="2">Rab-like protein 6</fullName>
    </submittedName>
</protein>
<dbReference type="InterPro" id="IPR040385">
    <property type="entry name" value="RABL6"/>
</dbReference>
<evidence type="ECO:0000313" key="2">
    <source>
        <dbReference type="EMBL" id="KAL3311271.1"/>
    </source>
</evidence>
<feature type="compositionally biased region" description="Acidic residues" evidence="1">
    <location>
        <begin position="231"/>
        <end position="248"/>
    </location>
</feature>
<dbReference type="InterPro" id="IPR027417">
    <property type="entry name" value="P-loop_NTPase"/>
</dbReference>
<gene>
    <name evidence="2" type="primary">RABL6</name>
    <name evidence="2" type="ORF">Ciccas_010151</name>
</gene>
<dbReference type="AlphaFoldDB" id="A0ABD2PZI9"/>
<dbReference type="PANTHER" id="PTHR14932">
    <property type="entry name" value="RAS GTPASE-RELATED"/>
    <property type="match status" value="1"/>
</dbReference>